<name>A0A1N6CWR0_9GAMM</name>
<dbReference type="RefSeq" id="WP_273682644.1">
    <property type="nucleotide sequence ID" value="NZ_FSQX01000001.1"/>
</dbReference>
<dbReference type="AlphaFoldDB" id="A0A1N6CWR0"/>
<protein>
    <submittedName>
        <fullName evidence="2">Uncharacterized protein</fullName>
    </submittedName>
</protein>
<organism evidence="2 3">
    <name type="scientific">Vreelandella aquamarina</name>
    <dbReference type="NCBI Taxonomy" id="77097"/>
    <lineage>
        <taxon>Bacteria</taxon>
        <taxon>Pseudomonadati</taxon>
        <taxon>Pseudomonadota</taxon>
        <taxon>Gammaproteobacteria</taxon>
        <taxon>Oceanospirillales</taxon>
        <taxon>Halomonadaceae</taxon>
        <taxon>Vreelandella</taxon>
    </lineage>
</organism>
<dbReference type="EMBL" id="FSQX01000001">
    <property type="protein sequence ID" value="SIN70293.1"/>
    <property type="molecule type" value="Genomic_DNA"/>
</dbReference>
<feature type="region of interest" description="Disordered" evidence="1">
    <location>
        <begin position="1"/>
        <end position="44"/>
    </location>
</feature>
<evidence type="ECO:0000313" key="2">
    <source>
        <dbReference type="EMBL" id="SIN70293.1"/>
    </source>
</evidence>
<evidence type="ECO:0000256" key="1">
    <source>
        <dbReference type="SAM" id="MobiDB-lite"/>
    </source>
</evidence>
<accession>A0A1N6CWR0</accession>
<evidence type="ECO:0000313" key="3">
    <source>
        <dbReference type="Proteomes" id="UP000185024"/>
    </source>
</evidence>
<gene>
    <name evidence="2" type="ORF">SAMN05878438_2608</name>
</gene>
<reference evidence="2 3" key="1">
    <citation type="submission" date="2016-11" db="EMBL/GenBank/DDBJ databases">
        <authorList>
            <person name="Jaros S."/>
            <person name="Januszkiewicz K."/>
            <person name="Wedrychowicz H."/>
        </authorList>
    </citation>
    <scope>NUCLEOTIDE SEQUENCE [LARGE SCALE GENOMIC DNA]</scope>
    <source>
        <strain evidence="2 3">ACAM 239</strain>
    </source>
</reference>
<dbReference type="Proteomes" id="UP000185024">
    <property type="component" value="Unassembled WGS sequence"/>
</dbReference>
<proteinExistence type="predicted"/>
<sequence>MKKLLATSFIEHREKPRTSSSARMDSEGRESAPSPASIVAQYTV</sequence>